<feature type="transmembrane region" description="Helical" evidence="8">
    <location>
        <begin position="284"/>
        <end position="308"/>
    </location>
</feature>
<dbReference type="PANTHER" id="PTHR11003">
    <property type="entry name" value="POTASSIUM CHANNEL, SUBFAMILY K"/>
    <property type="match status" value="1"/>
</dbReference>
<keyword evidence="3 8" id="KW-0812">Transmembrane</keyword>
<dbReference type="InterPro" id="IPR003280">
    <property type="entry name" value="2pore_dom_K_chnl"/>
</dbReference>
<feature type="transmembrane region" description="Helical" evidence="8">
    <location>
        <begin position="251"/>
        <end position="272"/>
    </location>
</feature>
<gene>
    <name evidence="11" type="primary">LOC126911013</name>
</gene>
<evidence type="ECO:0000256" key="7">
    <source>
        <dbReference type="ARBA" id="ARBA00023303"/>
    </source>
</evidence>
<evidence type="ECO:0000259" key="9">
    <source>
        <dbReference type="Pfam" id="PF07885"/>
    </source>
</evidence>
<feature type="transmembrane region" description="Helical" evidence="8">
    <location>
        <begin position="423"/>
        <end position="443"/>
    </location>
</feature>
<dbReference type="AlphaFoldDB" id="A0A9R0DRP8"/>
<evidence type="ECO:0000256" key="2">
    <source>
        <dbReference type="ARBA" id="ARBA00022448"/>
    </source>
</evidence>
<feature type="transmembrane region" description="Helical" evidence="8">
    <location>
        <begin position="155"/>
        <end position="181"/>
    </location>
</feature>
<dbReference type="InterPro" id="IPR013099">
    <property type="entry name" value="K_chnl_dom"/>
</dbReference>
<dbReference type="OrthoDB" id="6433782at2759"/>
<dbReference type="SUPFAM" id="SSF81324">
    <property type="entry name" value="Voltage-gated potassium channels"/>
    <property type="match status" value="1"/>
</dbReference>
<protein>
    <submittedName>
        <fullName evidence="11">Uncharacterized protein LOC126911013</fullName>
    </submittedName>
</protein>
<keyword evidence="10" id="KW-1185">Reference proteome</keyword>
<dbReference type="Pfam" id="PF07885">
    <property type="entry name" value="Ion_trans_2"/>
    <property type="match status" value="1"/>
</dbReference>
<dbReference type="Proteomes" id="UP000829999">
    <property type="component" value="Chromosome 9"/>
</dbReference>
<comment type="subcellular location">
    <subcellularLocation>
        <location evidence="1">Membrane</location>
        <topology evidence="1">Multi-pass membrane protein</topology>
    </subcellularLocation>
</comment>
<keyword evidence="6 8" id="KW-0472">Membrane</keyword>
<evidence type="ECO:0000256" key="4">
    <source>
        <dbReference type="ARBA" id="ARBA00022989"/>
    </source>
</evidence>
<dbReference type="GO" id="GO:0005886">
    <property type="term" value="C:plasma membrane"/>
    <property type="evidence" value="ECO:0007669"/>
    <property type="project" value="TreeGrafter"/>
</dbReference>
<dbReference type="GeneID" id="126911013"/>
<evidence type="ECO:0000313" key="10">
    <source>
        <dbReference type="Proteomes" id="UP000829999"/>
    </source>
</evidence>
<sequence>MKSTLGVQKFKNNIFVKPLYRKLRNNNKIKPNKVIIDRRLNLDGHGICVKRKVMNATNGVAVRRKYLNKVSSGCGWSEDKNRFVDTKVYNGFSGSRNMLSAVENRKPKREVKGVEDRSSKLVQADDEFVVVQNVSNAWLRLYPLPKLPEESVTSVILRCALCQLGLCSMLVLWAVIWVFVIHSFEGPYEMKVYKDFEKEQKYLVVSLATELRQITPLSPKWRTAIERRVQDVRQLTTNAVNQGAHLQTGQFWDLSGTFLFSIYVMTALGFGAPVPQTTWGRSSALIYAVFAVPTHLYLMLNASLCLIVHTEIYFKKLRLKTRGQRPFSIERTNSHCNTESPNCSRNSDVLKTPNVITIRLKILRCLSVFVACRSVPLMAILYYIFGAAAFGLARGRTSLDIALFPLEFTTSGGLEHVSGHVRILYGCYVEGAMLLLSCGLAALRRHSSAAFKCMTEKYRLYDSK</sequence>
<evidence type="ECO:0000256" key="5">
    <source>
        <dbReference type="ARBA" id="ARBA00023065"/>
    </source>
</evidence>
<reference evidence="11" key="1">
    <citation type="submission" date="2025-08" db="UniProtKB">
        <authorList>
            <consortium name="RefSeq"/>
        </authorList>
    </citation>
    <scope>IDENTIFICATION</scope>
    <source>
        <tissue evidence="11">Whole larval tissue</tissue>
    </source>
</reference>
<feature type="transmembrane region" description="Helical" evidence="8">
    <location>
        <begin position="366"/>
        <end position="385"/>
    </location>
</feature>
<evidence type="ECO:0000256" key="6">
    <source>
        <dbReference type="ARBA" id="ARBA00023136"/>
    </source>
</evidence>
<proteinExistence type="predicted"/>
<keyword evidence="2" id="KW-0813">Transport</keyword>
<dbReference type="GO" id="GO:0030322">
    <property type="term" value="P:stabilization of membrane potential"/>
    <property type="evidence" value="ECO:0007669"/>
    <property type="project" value="TreeGrafter"/>
</dbReference>
<accession>A0A9R0DRP8</accession>
<organism evidence="10 11">
    <name type="scientific">Spodoptera frugiperda</name>
    <name type="common">Fall armyworm</name>
    <dbReference type="NCBI Taxonomy" id="7108"/>
    <lineage>
        <taxon>Eukaryota</taxon>
        <taxon>Metazoa</taxon>
        <taxon>Ecdysozoa</taxon>
        <taxon>Arthropoda</taxon>
        <taxon>Hexapoda</taxon>
        <taxon>Insecta</taxon>
        <taxon>Pterygota</taxon>
        <taxon>Neoptera</taxon>
        <taxon>Endopterygota</taxon>
        <taxon>Lepidoptera</taxon>
        <taxon>Glossata</taxon>
        <taxon>Ditrysia</taxon>
        <taxon>Noctuoidea</taxon>
        <taxon>Noctuidae</taxon>
        <taxon>Amphipyrinae</taxon>
        <taxon>Spodoptera</taxon>
    </lineage>
</organism>
<dbReference type="GO" id="GO:0015271">
    <property type="term" value="F:outward rectifier potassium channel activity"/>
    <property type="evidence" value="ECO:0007669"/>
    <property type="project" value="TreeGrafter"/>
</dbReference>
<feature type="domain" description="Potassium channel" evidence="9">
    <location>
        <begin position="249"/>
        <end position="300"/>
    </location>
</feature>
<dbReference type="GO" id="GO:0022841">
    <property type="term" value="F:potassium ion leak channel activity"/>
    <property type="evidence" value="ECO:0007669"/>
    <property type="project" value="TreeGrafter"/>
</dbReference>
<evidence type="ECO:0000256" key="1">
    <source>
        <dbReference type="ARBA" id="ARBA00004141"/>
    </source>
</evidence>
<evidence type="ECO:0000256" key="3">
    <source>
        <dbReference type="ARBA" id="ARBA00022692"/>
    </source>
</evidence>
<name>A0A9R0DRP8_SPOFR</name>
<dbReference type="RefSeq" id="XP_050551706.1">
    <property type="nucleotide sequence ID" value="XM_050695749.1"/>
</dbReference>
<evidence type="ECO:0000313" key="11">
    <source>
        <dbReference type="RefSeq" id="XP_050551706.1"/>
    </source>
</evidence>
<keyword evidence="5" id="KW-0406">Ion transport</keyword>
<keyword evidence="4 8" id="KW-1133">Transmembrane helix</keyword>
<keyword evidence="7" id="KW-0407">Ion channel</keyword>
<evidence type="ECO:0000256" key="8">
    <source>
        <dbReference type="SAM" id="Phobius"/>
    </source>
</evidence>
<dbReference type="PANTHER" id="PTHR11003:SF334">
    <property type="entry name" value="FI03418P"/>
    <property type="match status" value="1"/>
</dbReference>
<dbReference type="Gene3D" id="1.10.287.70">
    <property type="match status" value="1"/>
</dbReference>